<sequence length="125" mass="13804">MSSVDTRDIHRDSLFLMAEIRPEGDDTVSRVKVRNLSPGGMMAEGGALVSRGAKLAINLRNIGWIDGIVAWVQDARFGIAFSEEIDPKLARAPVESLNYESPRFTRPSSLLPPEAILDKSKLRKL</sequence>
<accession>A0A6I4V313</accession>
<evidence type="ECO:0000259" key="1">
    <source>
        <dbReference type="Pfam" id="PF07238"/>
    </source>
</evidence>
<organism evidence="2 3">
    <name type="scientific">Pontixanthobacter luteolus</name>
    <dbReference type="NCBI Taxonomy" id="295089"/>
    <lineage>
        <taxon>Bacteria</taxon>
        <taxon>Pseudomonadati</taxon>
        <taxon>Pseudomonadota</taxon>
        <taxon>Alphaproteobacteria</taxon>
        <taxon>Sphingomonadales</taxon>
        <taxon>Erythrobacteraceae</taxon>
        <taxon>Pontixanthobacter</taxon>
    </lineage>
</organism>
<dbReference type="SUPFAM" id="SSF141371">
    <property type="entry name" value="PilZ domain-like"/>
    <property type="match status" value="1"/>
</dbReference>
<dbReference type="AlphaFoldDB" id="A0A6I4V313"/>
<keyword evidence="3" id="KW-1185">Reference proteome</keyword>
<dbReference type="InterPro" id="IPR009875">
    <property type="entry name" value="PilZ_domain"/>
</dbReference>
<protein>
    <submittedName>
        <fullName evidence="2">PilZ domain-containing protein</fullName>
    </submittedName>
</protein>
<dbReference type="Proteomes" id="UP000471435">
    <property type="component" value="Unassembled WGS sequence"/>
</dbReference>
<dbReference type="GO" id="GO:0035438">
    <property type="term" value="F:cyclic-di-GMP binding"/>
    <property type="evidence" value="ECO:0007669"/>
    <property type="project" value="InterPro"/>
</dbReference>
<proteinExistence type="predicted"/>
<name>A0A6I4V313_9SPHN</name>
<reference evidence="2 3" key="1">
    <citation type="submission" date="2019-12" db="EMBL/GenBank/DDBJ databases">
        <title>Genomic-based taxomic classification of the family Erythrobacteraceae.</title>
        <authorList>
            <person name="Xu L."/>
        </authorList>
    </citation>
    <scope>NUCLEOTIDE SEQUENCE [LARGE SCALE GENOMIC DNA]</scope>
    <source>
        <strain evidence="2 3">SW-109</strain>
    </source>
</reference>
<feature type="domain" description="PilZ" evidence="1">
    <location>
        <begin position="7"/>
        <end position="89"/>
    </location>
</feature>
<dbReference type="Pfam" id="PF07238">
    <property type="entry name" value="PilZ"/>
    <property type="match status" value="1"/>
</dbReference>
<comment type="caution">
    <text evidence="2">The sequence shown here is derived from an EMBL/GenBank/DDBJ whole genome shotgun (WGS) entry which is preliminary data.</text>
</comment>
<gene>
    <name evidence="2" type="ORF">GRI43_11930</name>
</gene>
<dbReference type="OrthoDB" id="7391081at2"/>
<dbReference type="EMBL" id="WTYP01000002">
    <property type="protein sequence ID" value="MXP48095.1"/>
    <property type="molecule type" value="Genomic_DNA"/>
</dbReference>
<dbReference type="RefSeq" id="WP_160731311.1">
    <property type="nucleotide sequence ID" value="NZ_CANLWR010000002.1"/>
</dbReference>
<evidence type="ECO:0000313" key="2">
    <source>
        <dbReference type="EMBL" id="MXP48095.1"/>
    </source>
</evidence>
<evidence type="ECO:0000313" key="3">
    <source>
        <dbReference type="Proteomes" id="UP000471435"/>
    </source>
</evidence>